<keyword evidence="1" id="KW-1133">Transmembrane helix</keyword>
<keyword evidence="3" id="KW-1185">Reference proteome</keyword>
<protein>
    <recommendedName>
        <fullName evidence="4">G-protein coupled receptors family 1 profile domain-containing protein</fullName>
    </recommendedName>
</protein>
<gene>
    <name evidence="2" type="ORF">N0F65_008229</name>
</gene>
<organism evidence="2 3">
    <name type="scientific">Lagenidium giganteum</name>
    <dbReference type="NCBI Taxonomy" id="4803"/>
    <lineage>
        <taxon>Eukaryota</taxon>
        <taxon>Sar</taxon>
        <taxon>Stramenopiles</taxon>
        <taxon>Oomycota</taxon>
        <taxon>Peronosporomycetes</taxon>
        <taxon>Pythiales</taxon>
        <taxon>Pythiaceae</taxon>
    </lineage>
</organism>
<feature type="transmembrane region" description="Helical" evidence="1">
    <location>
        <begin position="87"/>
        <end position="106"/>
    </location>
</feature>
<evidence type="ECO:0008006" key="4">
    <source>
        <dbReference type="Google" id="ProtNLM"/>
    </source>
</evidence>
<evidence type="ECO:0000313" key="2">
    <source>
        <dbReference type="EMBL" id="DAZ99196.1"/>
    </source>
</evidence>
<keyword evidence="1" id="KW-0472">Membrane</keyword>
<comment type="caution">
    <text evidence="2">The sequence shown here is derived from an EMBL/GenBank/DDBJ whole genome shotgun (WGS) entry which is preliminary data.</text>
</comment>
<reference evidence="2" key="1">
    <citation type="submission" date="2022-11" db="EMBL/GenBank/DDBJ databases">
        <authorList>
            <person name="Morgan W.R."/>
            <person name="Tartar A."/>
        </authorList>
    </citation>
    <scope>NUCLEOTIDE SEQUENCE</scope>
    <source>
        <strain evidence="2">ARSEF 373</strain>
    </source>
</reference>
<sequence>MLLLSVNSPYFFHIHVVREALEVAAQTYQAYSASYLIGSSLLNYTLVVLLVLNCWSTPAIHAVMACHKPINTSVVLRSKVLCMLMDVVFAVLSCVVVPMTVLIPYWKEFDIVRATFPPEKLHDDVFFSLLVTNLQMLVPATWPIVLLRLFPFWSTLSCLLTIQQIVVRDESADVFAHLQRPSVAPTPEHIPMHLVAVKPSKPVALELHSS</sequence>
<evidence type="ECO:0000256" key="1">
    <source>
        <dbReference type="SAM" id="Phobius"/>
    </source>
</evidence>
<keyword evidence="1" id="KW-0812">Transmembrane</keyword>
<evidence type="ECO:0000313" key="3">
    <source>
        <dbReference type="Proteomes" id="UP001146120"/>
    </source>
</evidence>
<feature type="transmembrane region" description="Helical" evidence="1">
    <location>
        <begin position="41"/>
        <end position="66"/>
    </location>
</feature>
<proteinExistence type="predicted"/>
<dbReference type="AlphaFoldDB" id="A0AAV2YXU4"/>
<reference evidence="2" key="2">
    <citation type="journal article" date="2023" name="Microbiol Resour">
        <title>Decontamination and Annotation of the Draft Genome Sequence of the Oomycete Lagenidium giganteum ARSEF 373.</title>
        <authorList>
            <person name="Morgan W.R."/>
            <person name="Tartar A."/>
        </authorList>
    </citation>
    <scope>NUCLEOTIDE SEQUENCE</scope>
    <source>
        <strain evidence="2">ARSEF 373</strain>
    </source>
</reference>
<accession>A0AAV2YXU4</accession>
<name>A0AAV2YXU4_9STRA</name>
<feature type="transmembrane region" description="Helical" evidence="1">
    <location>
        <begin position="126"/>
        <end position="147"/>
    </location>
</feature>
<dbReference type="Proteomes" id="UP001146120">
    <property type="component" value="Unassembled WGS sequence"/>
</dbReference>
<dbReference type="EMBL" id="DAKRPA010000088">
    <property type="protein sequence ID" value="DAZ99196.1"/>
    <property type="molecule type" value="Genomic_DNA"/>
</dbReference>